<dbReference type="CDD" id="cd16917">
    <property type="entry name" value="HATPase_UhpB-NarQ-NarX-like"/>
    <property type="match status" value="1"/>
</dbReference>
<dbReference type="EC" id="2.7.13.3" evidence="2"/>
<evidence type="ECO:0000313" key="9">
    <source>
        <dbReference type="EMBL" id="TQR97097.1"/>
    </source>
</evidence>
<feature type="transmembrane region" description="Helical" evidence="6">
    <location>
        <begin position="58"/>
        <end position="77"/>
    </location>
</feature>
<dbReference type="InterPro" id="IPR011712">
    <property type="entry name" value="Sig_transdc_His_kin_sub3_dim/P"/>
</dbReference>
<keyword evidence="6" id="KW-0472">Membrane</keyword>
<dbReference type="RefSeq" id="WP_142614054.1">
    <property type="nucleotide sequence ID" value="NZ_VIJZ01000009.1"/>
</dbReference>
<keyword evidence="6" id="KW-0812">Transmembrane</keyword>
<protein>
    <recommendedName>
        <fullName evidence="2">histidine kinase</fullName>
        <ecNumber evidence="2">2.7.13.3</ecNumber>
    </recommendedName>
</protein>
<evidence type="ECO:0000256" key="5">
    <source>
        <dbReference type="ARBA" id="ARBA00023012"/>
    </source>
</evidence>
<dbReference type="GO" id="GO:0016301">
    <property type="term" value="F:kinase activity"/>
    <property type="evidence" value="ECO:0007669"/>
    <property type="project" value="UniProtKB-KW"/>
</dbReference>
<dbReference type="InterPro" id="IPR036890">
    <property type="entry name" value="HATPase_C_sf"/>
</dbReference>
<accession>A0ABY3B1S8</accession>
<dbReference type="Gene3D" id="3.30.565.10">
    <property type="entry name" value="Histidine kinase-like ATPase, C-terminal domain"/>
    <property type="match status" value="1"/>
</dbReference>
<reference evidence="9 10" key="1">
    <citation type="submission" date="2019-07" db="EMBL/GenBank/DDBJ databases">
        <title>Paenibacillus ottowii sp. nov. isolated from a fermentation system processing bovine manure.</title>
        <authorList>
            <person name="Velazquez L.F."/>
            <person name="Rajbanshi S."/>
            <person name="Guan S."/>
            <person name="Hinchee M."/>
            <person name="Welsh A."/>
        </authorList>
    </citation>
    <scope>NUCLEOTIDE SEQUENCE [LARGE SCALE GENOMIC DNA]</scope>
    <source>
        <strain evidence="9 10">MS2379</strain>
    </source>
</reference>
<name>A0ABY3B1S8_9BACL</name>
<sequence>MNDEYNVQVQNLEPEISESKGEGEVETKDISKVLTIIWIFIIYSESVILQHLSSGLNLLQSFFFTVIIILHILLYLHAHRVAKYFSWAYFVVQGGLIFASAFLLPESFSIVLVGLMPVLVGQSIGIYYKPLKVILVFLISYVLFCVAVVWHNDGRQFVLFIPLFFLIAVVIIAYAILFLKQVKARIRTQNVLKELEIAHQKVEELTLANERQRMARDLHDTLAQGLAGLIMQLEAIDAHLTKGSTQRAQEIVQQSMSQVRRTLSDSRRAIDNLRSKTISEVDFAEAVEEEIQRFTMATSIRVIRNIKIKASVPRLLFEHGLFIISECLTNVAKHSHANTVWIHILDNEGRIEIEIRDDGKGFDTDIIAKQTGHYGIIGIHERVRMLGGSININSIVQKGTAIKIEAPLAKGDLS</sequence>
<dbReference type="PANTHER" id="PTHR24421">
    <property type="entry name" value="NITRATE/NITRITE SENSOR PROTEIN NARX-RELATED"/>
    <property type="match status" value="1"/>
</dbReference>
<feature type="transmembrane region" description="Helical" evidence="6">
    <location>
        <begin position="84"/>
        <end position="104"/>
    </location>
</feature>
<evidence type="ECO:0000313" key="10">
    <source>
        <dbReference type="Proteomes" id="UP000319219"/>
    </source>
</evidence>
<dbReference type="InterPro" id="IPR003594">
    <property type="entry name" value="HATPase_dom"/>
</dbReference>
<evidence type="ECO:0000256" key="1">
    <source>
        <dbReference type="ARBA" id="ARBA00000085"/>
    </source>
</evidence>
<dbReference type="PANTHER" id="PTHR24421:SF55">
    <property type="entry name" value="SENSOR HISTIDINE KINASE YDFH"/>
    <property type="match status" value="1"/>
</dbReference>
<proteinExistence type="predicted"/>
<dbReference type="Proteomes" id="UP000319219">
    <property type="component" value="Unassembled WGS sequence"/>
</dbReference>
<feature type="domain" description="Signal transduction histidine kinase subgroup 3 dimerisation and phosphoacceptor" evidence="8">
    <location>
        <begin position="210"/>
        <end position="276"/>
    </location>
</feature>
<keyword evidence="4 9" id="KW-0418">Kinase</keyword>
<keyword evidence="3" id="KW-0808">Transferase</keyword>
<evidence type="ECO:0000256" key="4">
    <source>
        <dbReference type="ARBA" id="ARBA00022777"/>
    </source>
</evidence>
<feature type="transmembrane region" description="Helical" evidence="6">
    <location>
        <begin position="33"/>
        <end position="52"/>
    </location>
</feature>
<dbReference type="Gene3D" id="1.20.5.1930">
    <property type="match status" value="1"/>
</dbReference>
<dbReference type="EMBL" id="VIJZ01000009">
    <property type="protein sequence ID" value="TQR97097.1"/>
    <property type="molecule type" value="Genomic_DNA"/>
</dbReference>
<keyword evidence="5" id="KW-0902">Two-component regulatory system</keyword>
<comment type="caution">
    <text evidence="9">The sequence shown here is derived from an EMBL/GenBank/DDBJ whole genome shotgun (WGS) entry which is preliminary data.</text>
</comment>
<feature type="transmembrane region" description="Helical" evidence="6">
    <location>
        <begin position="133"/>
        <end position="151"/>
    </location>
</feature>
<feature type="transmembrane region" description="Helical" evidence="6">
    <location>
        <begin position="157"/>
        <end position="179"/>
    </location>
</feature>
<dbReference type="InterPro" id="IPR050482">
    <property type="entry name" value="Sensor_HK_TwoCompSys"/>
</dbReference>
<gene>
    <name evidence="9" type="ORF">FKV70_20470</name>
</gene>
<keyword evidence="6" id="KW-1133">Transmembrane helix</keyword>
<keyword evidence="10" id="KW-1185">Reference proteome</keyword>
<evidence type="ECO:0000259" key="8">
    <source>
        <dbReference type="Pfam" id="PF07730"/>
    </source>
</evidence>
<organism evidence="9 10">
    <name type="scientific">Paenibacillus ottowii</name>
    <dbReference type="NCBI Taxonomy" id="2315729"/>
    <lineage>
        <taxon>Bacteria</taxon>
        <taxon>Bacillati</taxon>
        <taxon>Bacillota</taxon>
        <taxon>Bacilli</taxon>
        <taxon>Bacillales</taxon>
        <taxon>Paenibacillaceae</taxon>
        <taxon>Paenibacillus</taxon>
    </lineage>
</organism>
<evidence type="ECO:0000256" key="2">
    <source>
        <dbReference type="ARBA" id="ARBA00012438"/>
    </source>
</evidence>
<dbReference type="SUPFAM" id="SSF55874">
    <property type="entry name" value="ATPase domain of HSP90 chaperone/DNA topoisomerase II/histidine kinase"/>
    <property type="match status" value="1"/>
</dbReference>
<evidence type="ECO:0000256" key="6">
    <source>
        <dbReference type="SAM" id="Phobius"/>
    </source>
</evidence>
<feature type="transmembrane region" description="Helical" evidence="6">
    <location>
        <begin position="110"/>
        <end position="128"/>
    </location>
</feature>
<dbReference type="Pfam" id="PF07730">
    <property type="entry name" value="HisKA_3"/>
    <property type="match status" value="1"/>
</dbReference>
<evidence type="ECO:0000259" key="7">
    <source>
        <dbReference type="Pfam" id="PF02518"/>
    </source>
</evidence>
<dbReference type="Pfam" id="PF02518">
    <property type="entry name" value="HATPase_c"/>
    <property type="match status" value="1"/>
</dbReference>
<comment type="catalytic activity">
    <reaction evidence="1">
        <text>ATP + protein L-histidine = ADP + protein N-phospho-L-histidine.</text>
        <dbReference type="EC" id="2.7.13.3"/>
    </reaction>
</comment>
<feature type="domain" description="Histidine kinase/HSP90-like ATPase" evidence="7">
    <location>
        <begin position="323"/>
        <end position="409"/>
    </location>
</feature>
<evidence type="ECO:0000256" key="3">
    <source>
        <dbReference type="ARBA" id="ARBA00022679"/>
    </source>
</evidence>